<name>A0A1V6Q638_9EURO</name>
<accession>A0A1V6Q638</accession>
<reference evidence="3" key="1">
    <citation type="journal article" date="2017" name="Nat. Microbiol.">
        <title>Global analysis of biosynthetic gene clusters reveals vast potential of secondary metabolite production in Penicillium species.</title>
        <authorList>
            <person name="Nielsen J.C."/>
            <person name="Grijseels S."/>
            <person name="Prigent S."/>
            <person name="Ji B."/>
            <person name="Dainat J."/>
            <person name="Nielsen K.F."/>
            <person name="Frisvad J.C."/>
            <person name="Workman M."/>
            <person name="Nielsen J."/>
        </authorList>
    </citation>
    <scope>NUCLEOTIDE SEQUENCE [LARGE SCALE GENOMIC DNA]</scope>
    <source>
        <strain evidence="3">IBT 31811</strain>
    </source>
</reference>
<keyword evidence="3" id="KW-1185">Reference proteome</keyword>
<proteinExistence type="predicted"/>
<dbReference type="Proteomes" id="UP000191672">
    <property type="component" value="Unassembled WGS sequence"/>
</dbReference>
<comment type="caution">
    <text evidence="2">The sequence shown here is derived from an EMBL/GenBank/DDBJ whole genome shotgun (WGS) entry which is preliminary data.</text>
</comment>
<feature type="compositionally biased region" description="Basic and acidic residues" evidence="1">
    <location>
        <begin position="9"/>
        <end position="25"/>
    </location>
</feature>
<dbReference type="AlphaFoldDB" id="A0A1V6Q638"/>
<evidence type="ECO:0000313" key="2">
    <source>
        <dbReference type="EMBL" id="OQD84688.1"/>
    </source>
</evidence>
<evidence type="ECO:0000256" key="1">
    <source>
        <dbReference type="SAM" id="MobiDB-lite"/>
    </source>
</evidence>
<evidence type="ECO:0000313" key="3">
    <source>
        <dbReference type="Proteomes" id="UP000191672"/>
    </source>
</evidence>
<protein>
    <submittedName>
        <fullName evidence="2">Uncharacterized protein</fullName>
    </submittedName>
</protein>
<organism evidence="2 3">
    <name type="scientific">Penicillium antarcticum</name>
    <dbReference type="NCBI Taxonomy" id="416450"/>
    <lineage>
        <taxon>Eukaryota</taxon>
        <taxon>Fungi</taxon>
        <taxon>Dikarya</taxon>
        <taxon>Ascomycota</taxon>
        <taxon>Pezizomycotina</taxon>
        <taxon>Eurotiomycetes</taxon>
        <taxon>Eurotiomycetidae</taxon>
        <taxon>Eurotiales</taxon>
        <taxon>Aspergillaceae</taxon>
        <taxon>Penicillium</taxon>
    </lineage>
</organism>
<sequence length="62" mass="7021">MAPINIDHYGPKKEERAADTDEEPTRKAVYEKLGIPPSSWNPDMGNLKDTVAYRLKVTTFDV</sequence>
<dbReference type="EMBL" id="MDYN01000012">
    <property type="protein sequence ID" value="OQD84688.1"/>
    <property type="molecule type" value="Genomic_DNA"/>
</dbReference>
<gene>
    <name evidence="2" type="ORF">PENANT_c012G01982</name>
</gene>
<feature type="region of interest" description="Disordered" evidence="1">
    <location>
        <begin position="1"/>
        <end position="25"/>
    </location>
</feature>